<dbReference type="Pfam" id="PF02705">
    <property type="entry name" value="K_trans"/>
    <property type="match status" value="1"/>
</dbReference>
<keyword evidence="9 10" id="KW-0472">Membrane</keyword>
<feature type="transmembrane region" description="Helical" evidence="10">
    <location>
        <begin position="308"/>
        <end position="330"/>
    </location>
</feature>
<keyword evidence="5 10" id="KW-0812">Transmembrane</keyword>
<feature type="transmembrane region" description="Helical" evidence="10">
    <location>
        <begin position="48"/>
        <end position="74"/>
    </location>
</feature>
<keyword evidence="14" id="KW-1185">Reference proteome</keyword>
<evidence type="ECO:0000313" key="14">
    <source>
        <dbReference type="Proteomes" id="UP001318860"/>
    </source>
</evidence>
<evidence type="ECO:0000256" key="3">
    <source>
        <dbReference type="ARBA" id="ARBA00022448"/>
    </source>
</evidence>
<dbReference type="InterPro" id="IPR053952">
    <property type="entry name" value="K_trans_C"/>
</dbReference>
<proteinExistence type="inferred from homology"/>
<comment type="caution">
    <text evidence="10">Lacks conserved residue(s) required for the propagation of feature annotation.</text>
</comment>
<reference evidence="13 14" key="1">
    <citation type="journal article" date="2021" name="Comput. Struct. Biotechnol. J.">
        <title>De novo genome assembly of the potent medicinal plant Rehmannia glutinosa using nanopore technology.</title>
        <authorList>
            <person name="Ma L."/>
            <person name="Dong C."/>
            <person name="Song C."/>
            <person name="Wang X."/>
            <person name="Zheng X."/>
            <person name="Niu Y."/>
            <person name="Chen S."/>
            <person name="Feng W."/>
        </authorList>
    </citation>
    <scope>NUCLEOTIDE SEQUENCE [LARGE SCALE GENOMIC DNA]</scope>
    <source>
        <strain evidence="13">DH-2019</strain>
    </source>
</reference>
<comment type="similarity">
    <text evidence="2 10">Belongs to the HAK/KUP transporter (TC 2.A.72.3) family.</text>
</comment>
<dbReference type="PANTHER" id="PTHR30540">
    <property type="entry name" value="OSMOTIC STRESS POTASSIUM TRANSPORTER"/>
    <property type="match status" value="1"/>
</dbReference>
<comment type="function">
    <text evidence="10">Potassium transporter.</text>
</comment>
<dbReference type="Proteomes" id="UP001318860">
    <property type="component" value="Unassembled WGS sequence"/>
</dbReference>
<feature type="transmembrane region" description="Helical" evidence="10">
    <location>
        <begin position="405"/>
        <end position="426"/>
    </location>
</feature>
<dbReference type="EMBL" id="JABTTQ020000517">
    <property type="protein sequence ID" value="KAK6139124.1"/>
    <property type="molecule type" value="Genomic_DNA"/>
</dbReference>
<feature type="domain" description="K+ potassium transporter C-terminal" evidence="12">
    <location>
        <begin position="469"/>
        <end position="558"/>
    </location>
</feature>
<keyword evidence="6 10" id="KW-0630">Potassium</keyword>
<dbReference type="NCBIfam" id="TIGR00794">
    <property type="entry name" value="kup"/>
    <property type="match status" value="1"/>
</dbReference>
<evidence type="ECO:0000256" key="6">
    <source>
        <dbReference type="ARBA" id="ARBA00022958"/>
    </source>
</evidence>
<evidence type="ECO:0000256" key="5">
    <source>
        <dbReference type="ARBA" id="ARBA00022692"/>
    </source>
</evidence>
<feature type="domain" description="K+ potassium transporter integral membrane" evidence="11">
    <location>
        <begin position="14"/>
        <end position="465"/>
    </location>
</feature>
<name>A0ABR0VYI0_REHGL</name>
<evidence type="ECO:0000256" key="2">
    <source>
        <dbReference type="ARBA" id="ARBA00008440"/>
    </source>
</evidence>
<keyword evidence="4 10" id="KW-0633">Potassium transport</keyword>
<dbReference type="Pfam" id="PF22776">
    <property type="entry name" value="K_trans_C"/>
    <property type="match status" value="1"/>
</dbReference>
<evidence type="ECO:0000256" key="4">
    <source>
        <dbReference type="ARBA" id="ARBA00022538"/>
    </source>
</evidence>
<comment type="subcellular location">
    <subcellularLocation>
        <location evidence="1">Cell membrane</location>
        <topology evidence="1">Multi-pass membrane protein</topology>
    </subcellularLocation>
    <subcellularLocation>
        <location evidence="10">Membrane</location>
        <topology evidence="10">Multi-pass membrane protein</topology>
    </subcellularLocation>
</comment>
<keyword evidence="3" id="KW-0813">Transport</keyword>
<feature type="transmembrane region" description="Helical" evidence="10">
    <location>
        <begin position="189"/>
        <end position="211"/>
    </location>
</feature>
<evidence type="ECO:0000256" key="9">
    <source>
        <dbReference type="ARBA" id="ARBA00023136"/>
    </source>
</evidence>
<evidence type="ECO:0000259" key="11">
    <source>
        <dbReference type="Pfam" id="PF02705"/>
    </source>
</evidence>
<feature type="transmembrane region" description="Helical" evidence="10">
    <location>
        <begin position="134"/>
        <end position="152"/>
    </location>
</feature>
<feature type="transmembrane region" description="Helical" evidence="10">
    <location>
        <begin position="268"/>
        <end position="288"/>
    </location>
</feature>
<accession>A0ABR0VYI0</accession>
<feature type="transmembrane region" description="Helical" evidence="10">
    <location>
        <begin position="164"/>
        <end position="182"/>
    </location>
</feature>
<dbReference type="PANTHER" id="PTHR30540:SF94">
    <property type="entry name" value="POTASSIUM TRANSPORTER 5"/>
    <property type="match status" value="1"/>
</dbReference>
<evidence type="ECO:0000256" key="8">
    <source>
        <dbReference type="ARBA" id="ARBA00023065"/>
    </source>
</evidence>
<comment type="caution">
    <text evidence="13">The sequence shown here is derived from an EMBL/GenBank/DDBJ whole genome shotgun (WGS) entry which is preliminary data.</text>
</comment>
<evidence type="ECO:0000313" key="13">
    <source>
        <dbReference type="EMBL" id="KAK6139124.1"/>
    </source>
</evidence>
<evidence type="ECO:0000259" key="12">
    <source>
        <dbReference type="Pfam" id="PF22776"/>
    </source>
</evidence>
<feature type="transmembrane region" description="Helical" evidence="10">
    <location>
        <begin position="432"/>
        <end position="452"/>
    </location>
</feature>
<feature type="transmembrane region" description="Helical" evidence="10">
    <location>
        <begin position="376"/>
        <end position="398"/>
    </location>
</feature>
<protein>
    <recommendedName>
        <fullName evidence="10">Potassium transporter</fullName>
    </recommendedName>
</protein>
<evidence type="ECO:0000256" key="10">
    <source>
        <dbReference type="RuleBase" id="RU321113"/>
    </source>
</evidence>
<keyword evidence="7 10" id="KW-1133">Transmembrane helix</keyword>
<evidence type="ECO:0000256" key="7">
    <source>
        <dbReference type="ARBA" id="ARBA00022989"/>
    </source>
</evidence>
<keyword evidence="8 10" id="KW-0406">Ion transport</keyword>
<dbReference type="InterPro" id="IPR053951">
    <property type="entry name" value="K_trans_N"/>
</dbReference>
<organism evidence="13 14">
    <name type="scientific">Rehmannia glutinosa</name>
    <name type="common">Chinese foxglove</name>
    <dbReference type="NCBI Taxonomy" id="99300"/>
    <lineage>
        <taxon>Eukaryota</taxon>
        <taxon>Viridiplantae</taxon>
        <taxon>Streptophyta</taxon>
        <taxon>Embryophyta</taxon>
        <taxon>Tracheophyta</taxon>
        <taxon>Spermatophyta</taxon>
        <taxon>Magnoliopsida</taxon>
        <taxon>eudicotyledons</taxon>
        <taxon>Gunneridae</taxon>
        <taxon>Pentapetalae</taxon>
        <taxon>asterids</taxon>
        <taxon>lamiids</taxon>
        <taxon>Lamiales</taxon>
        <taxon>Orobanchaceae</taxon>
        <taxon>Rehmannieae</taxon>
        <taxon>Rehmannia</taxon>
    </lineage>
</organism>
<sequence>MNKQATSWVTTLSLAFQSIGVIYGDIGTSPLYVFSSTFPDGIDHKDDILGVLSLIIYTIILVPMVKYVFIVLWANDNGDGGTFALYSKICRYANVALIPKNQPEDTQLSNYRMEETLNETKGSQKMKETMEKSLTTKIVLFLVTILGTSMVIGDGVLTPCISDAVVYISILILIGLFCVQRFGTDKVGYAFAPVLCLWFLFITVIGVYNLFKHDASVLRAFNPKYIIEYFKRTGKKGWISLGGAVLCITGTEAMFADLGHFNVPAVQISFSTVVFPSILLAYIGQASYLSKFPENAATVFYDSIPTVIASQAMISGTFAIISQSLSLGCFPRVKVVHTSSKYEGQVYIPEINYIFMVACVLVTYGFKTTVKIGNAYGIAVVSVMLITTSLLTLIMILIWKTKIWWTALFFTVFMSIELVYFSSVLYKFVQGGYLPLAFSFVLMSMMAVWHYAQKQRYMFELKNKLVENLKEFIKKGNQFHEGQTAHAEEEMKFVERAKEEGVFYLIGEADVVAKKDSSIVNKFVINKAYPFLRKNFRQGQKLLAIPQTRLLRVGMTYEV</sequence>
<dbReference type="InterPro" id="IPR003855">
    <property type="entry name" value="K+_transporter"/>
</dbReference>
<feature type="transmembrane region" description="Helical" evidence="10">
    <location>
        <begin position="351"/>
        <end position="370"/>
    </location>
</feature>
<gene>
    <name evidence="13" type="ORF">DH2020_027132</name>
</gene>
<evidence type="ECO:0000256" key="1">
    <source>
        <dbReference type="ARBA" id="ARBA00004651"/>
    </source>
</evidence>